<sequence>MIRRQAKESGTTGAPLLPVLLTPSPLPHGPPASCCCSSNGELHPDTAAGRALLGARTRWEPSGTGAVSICKAVGALAPAAAPGSCSMLSMPLSGGSGPAEESLWSSRPACRSIALENSHARN</sequence>
<reference evidence="3" key="1">
    <citation type="journal article" date="2013" name="Nat. Genet.">
        <title>The duck genome and transcriptome provide insight into an avian influenza virus reservoir species.</title>
        <authorList>
            <person name="Huang Y."/>
            <person name="Li Y."/>
            <person name="Burt D.W."/>
            <person name="Chen H."/>
            <person name="Zhang Y."/>
            <person name="Qian W."/>
            <person name="Kim H."/>
            <person name="Gan S."/>
            <person name="Zhao Y."/>
            <person name="Li J."/>
            <person name="Yi K."/>
            <person name="Feng H."/>
            <person name="Zhu P."/>
            <person name="Li B."/>
            <person name="Liu Q."/>
            <person name="Fairley S."/>
            <person name="Magor K.E."/>
            <person name="Du Z."/>
            <person name="Hu X."/>
            <person name="Goodman L."/>
            <person name="Tafer H."/>
            <person name="Vignal A."/>
            <person name="Lee T."/>
            <person name="Kim K.W."/>
            <person name="Sheng Z."/>
            <person name="An Y."/>
            <person name="Searle S."/>
            <person name="Herrero J."/>
            <person name="Groenen M.A."/>
            <person name="Crooijmans R.P."/>
            <person name="Faraut T."/>
            <person name="Cai Q."/>
            <person name="Webster R.G."/>
            <person name="Aldridge J.R."/>
            <person name="Warren W.C."/>
            <person name="Bartschat S."/>
            <person name="Kehr S."/>
            <person name="Marz M."/>
            <person name="Stadler P.F."/>
            <person name="Smith J."/>
            <person name="Kraus R.H."/>
            <person name="Zhao Y."/>
            <person name="Ren L."/>
            <person name="Fei J."/>
            <person name="Morisson M."/>
            <person name="Kaiser P."/>
            <person name="Griffin D.K."/>
            <person name="Rao M."/>
            <person name="Pitel F."/>
            <person name="Wang J."/>
            <person name="Li N."/>
        </authorList>
    </citation>
    <scope>NUCLEOTIDE SEQUENCE [LARGE SCALE GENOMIC DNA]</scope>
</reference>
<protein>
    <submittedName>
        <fullName evidence="2">Uncharacterized protein</fullName>
    </submittedName>
</protein>
<gene>
    <name evidence="2" type="ORF">Anapl_09443</name>
</gene>
<name>R0LBC6_ANAPL</name>
<accession>R0LBC6</accession>
<dbReference type="AlphaFoldDB" id="R0LBC6"/>
<dbReference type="EMBL" id="KB743649">
    <property type="protein sequence ID" value="EOA97582.1"/>
    <property type="molecule type" value="Genomic_DNA"/>
</dbReference>
<proteinExistence type="predicted"/>
<organism evidence="2 3">
    <name type="scientific">Anas platyrhynchos</name>
    <name type="common">Mallard</name>
    <name type="synonym">Anas boschas</name>
    <dbReference type="NCBI Taxonomy" id="8839"/>
    <lineage>
        <taxon>Eukaryota</taxon>
        <taxon>Metazoa</taxon>
        <taxon>Chordata</taxon>
        <taxon>Craniata</taxon>
        <taxon>Vertebrata</taxon>
        <taxon>Euteleostomi</taxon>
        <taxon>Archelosauria</taxon>
        <taxon>Archosauria</taxon>
        <taxon>Dinosauria</taxon>
        <taxon>Saurischia</taxon>
        <taxon>Theropoda</taxon>
        <taxon>Coelurosauria</taxon>
        <taxon>Aves</taxon>
        <taxon>Neognathae</taxon>
        <taxon>Galloanserae</taxon>
        <taxon>Anseriformes</taxon>
        <taxon>Anatidae</taxon>
        <taxon>Anatinae</taxon>
        <taxon>Anas</taxon>
    </lineage>
</organism>
<evidence type="ECO:0000256" key="1">
    <source>
        <dbReference type="SAM" id="MobiDB-lite"/>
    </source>
</evidence>
<feature type="region of interest" description="Disordered" evidence="1">
    <location>
        <begin position="1"/>
        <end position="22"/>
    </location>
</feature>
<dbReference type="Proteomes" id="UP000296049">
    <property type="component" value="Unassembled WGS sequence"/>
</dbReference>
<keyword evidence="3" id="KW-1185">Reference proteome</keyword>
<evidence type="ECO:0000313" key="2">
    <source>
        <dbReference type="EMBL" id="EOA97582.1"/>
    </source>
</evidence>
<evidence type="ECO:0000313" key="3">
    <source>
        <dbReference type="Proteomes" id="UP000296049"/>
    </source>
</evidence>